<sequence length="179" mass="19161">MMKLNRHYWRVAGWSLVLGLMLLPLIAMQFSDGVDWTPSDFIVAGVLLGGTGLMIELGVRLSASLSYRLGIIMATLTSLLLLWINLAVGVIGPEDNPINGLYSLLVAMVLIAALLLRGRANGLRNLFIATAIAQMTVVLTALLLSAVPLLLPVVVLNIAFALLWLIAAGLFHHACGAHN</sequence>
<keyword evidence="3" id="KW-1185">Reference proteome</keyword>
<keyword evidence="1" id="KW-0472">Membrane</keyword>
<evidence type="ECO:0000313" key="3">
    <source>
        <dbReference type="Proteomes" id="UP000286680"/>
    </source>
</evidence>
<keyword evidence="1" id="KW-0812">Transmembrane</keyword>
<protein>
    <submittedName>
        <fullName evidence="2">Uncharacterized protein</fullName>
    </submittedName>
</protein>
<feature type="transmembrane region" description="Helical" evidence="1">
    <location>
        <begin position="71"/>
        <end position="92"/>
    </location>
</feature>
<dbReference type="Proteomes" id="UP000286680">
    <property type="component" value="Unassembled WGS sequence"/>
</dbReference>
<dbReference type="AlphaFoldDB" id="A0AA94EHE7"/>
<feature type="transmembrane region" description="Helical" evidence="1">
    <location>
        <begin position="149"/>
        <end position="171"/>
    </location>
</feature>
<evidence type="ECO:0000256" key="1">
    <source>
        <dbReference type="SAM" id="Phobius"/>
    </source>
</evidence>
<accession>A0AA94EHE7</accession>
<feature type="transmembrane region" description="Helical" evidence="1">
    <location>
        <begin position="98"/>
        <end position="116"/>
    </location>
</feature>
<feature type="transmembrane region" description="Helical" evidence="1">
    <location>
        <begin position="123"/>
        <end position="143"/>
    </location>
</feature>
<gene>
    <name evidence="2" type="ORF">CWE23_06290</name>
</gene>
<feature type="transmembrane region" description="Helical" evidence="1">
    <location>
        <begin position="41"/>
        <end position="59"/>
    </location>
</feature>
<dbReference type="RefSeq" id="WP_126819763.1">
    <property type="nucleotide sequence ID" value="NZ_PIPS01000001.1"/>
</dbReference>
<keyword evidence="1" id="KW-1133">Transmembrane helix</keyword>
<comment type="caution">
    <text evidence="2">The sequence shown here is derived from an EMBL/GenBank/DDBJ whole genome shotgun (WGS) entry which is preliminary data.</text>
</comment>
<name>A0AA94EHE7_9GAMM</name>
<evidence type="ECO:0000313" key="2">
    <source>
        <dbReference type="EMBL" id="RUO45596.1"/>
    </source>
</evidence>
<dbReference type="EMBL" id="PIPS01000001">
    <property type="protein sequence ID" value="RUO45596.1"/>
    <property type="molecule type" value="Genomic_DNA"/>
</dbReference>
<organism evidence="2 3">
    <name type="scientific">Idiomarina aquatica</name>
    <dbReference type="NCBI Taxonomy" id="1327752"/>
    <lineage>
        <taxon>Bacteria</taxon>
        <taxon>Pseudomonadati</taxon>
        <taxon>Pseudomonadota</taxon>
        <taxon>Gammaproteobacteria</taxon>
        <taxon>Alteromonadales</taxon>
        <taxon>Idiomarinaceae</taxon>
        <taxon>Idiomarina</taxon>
    </lineage>
</organism>
<proteinExistence type="predicted"/>
<reference evidence="3" key="1">
    <citation type="journal article" date="2018" name="Front. Microbiol.">
        <title>Genome-Based Analysis Reveals the Taxonomy and Diversity of the Family Idiomarinaceae.</title>
        <authorList>
            <person name="Liu Y."/>
            <person name="Lai Q."/>
            <person name="Shao Z."/>
        </authorList>
    </citation>
    <scope>NUCLEOTIDE SEQUENCE [LARGE SCALE GENOMIC DNA]</scope>
    <source>
        <strain evidence="3">SN-14</strain>
    </source>
</reference>